<dbReference type="OrthoDB" id="44105at2157"/>
<comment type="caution">
    <text evidence="9">The sequence shown here is derived from an EMBL/GenBank/DDBJ whole genome shotgun (WGS) entry which is preliminary data.</text>
</comment>
<dbReference type="GO" id="GO:0005886">
    <property type="term" value="C:plasma membrane"/>
    <property type="evidence" value="ECO:0007669"/>
    <property type="project" value="UniProtKB-SubCell"/>
</dbReference>
<keyword evidence="5 7" id="KW-1133">Transmembrane helix</keyword>
<name>A0A4S3TPB9_9EURY</name>
<evidence type="ECO:0000313" key="10">
    <source>
        <dbReference type="Proteomes" id="UP000318864"/>
    </source>
</evidence>
<dbReference type="PROSITE" id="PS50928">
    <property type="entry name" value="ABC_TM1"/>
    <property type="match status" value="1"/>
</dbReference>
<dbReference type="GO" id="GO:0055085">
    <property type="term" value="P:transmembrane transport"/>
    <property type="evidence" value="ECO:0007669"/>
    <property type="project" value="InterPro"/>
</dbReference>
<dbReference type="Proteomes" id="UP000318864">
    <property type="component" value="Unassembled WGS sequence"/>
</dbReference>
<gene>
    <name evidence="9" type="ORF">D8Y22_07495</name>
</gene>
<evidence type="ECO:0000259" key="8">
    <source>
        <dbReference type="PROSITE" id="PS50928"/>
    </source>
</evidence>
<dbReference type="EMBL" id="RBZW01000021">
    <property type="protein sequence ID" value="THE65063.1"/>
    <property type="molecule type" value="Genomic_DNA"/>
</dbReference>
<organism evidence="9 10">
    <name type="scientific">Salinadaptatus halalkaliphilus</name>
    <dbReference type="NCBI Taxonomy" id="2419781"/>
    <lineage>
        <taxon>Archaea</taxon>
        <taxon>Methanobacteriati</taxon>
        <taxon>Methanobacteriota</taxon>
        <taxon>Stenosarchaea group</taxon>
        <taxon>Halobacteria</taxon>
        <taxon>Halobacteriales</taxon>
        <taxon>Natrialbaceae</taxon>
        <taxon>Salinadaptatus</taxon>
    </lineage>
</organism>
<evidence type="ECO:0000256" key="1">
    <source>
        <dbReference type="ARBA" id="ARBA00004651"/>
    </source>
</evidence>
<sequence length="329" mass="36695">MLNRKYLLQRLALMGISLFIVVTLLFFLFRQIPGGPTAMMAPGALPEDVRQQVIEEHGLNEPLWRQYVLFMTNLVQGDLGYSFYYGQPVSSMIASRVVNTLALMISAILISYTLGIYLGAHLGWIRGTTLERVEMVIVLIARSTPVFFMGLFLLYIFSFQLGWFPVGGMRSVGASADGAFQTFFSIDFFHHLVLPVVSLSLFYTGLPLLLMRNNMLEVITEEYIETAQAKGLSRRRIVFVHAARNAILPVVTAFAVAIGFSIGGQVLIETVFSWPGLGREMVDSATRNDYPMAQGTFLLLATLVITMNFVADILYTYLDPRVSVDGESE</sequence>
<keyword evidence="10" id="KW-1185">Reference proteome</keyword>
<feature type="transmembrane region" description="Helical" evidence="7">
    <location>
        <begin position="188"/>
        <end position="210"/>
    </location>
</feature>
<dbReference type="InterPro" id="IPR000515">
    <property type="entry name" value="MetI-like"/>
</dbReference>
<evidence type="ECO:0000256" key="6">
    <source>
        <dbReference type="ARBA" id="ARBA00023136"/>
    </source>
</evidence>
<keyword evidence="2 7" id="KW-0813">Transport</keyword>
<feature type="transmembrane region" description="Helical" evidence="7">
    <location>
        <begin position="246"/>
        <end position="268"/>
    </location>
</feature>
<comment type="subcellular location">
    <subcellularLocation>
        <location evidence="1 7">Cell membrane</location>
        <topology evidence="1 7">Multi-pass membrane protein</topology>
    </subcellularLocation>
</comment>
<evidence type="ECO:0000313" key="9">
    <source>
        <dbReference type="EMBL" id="THE65063.1"/>
    </source>
</evidence>
<dbReference type="AlphaFoldDB" id="A0A4S3TPB9"/>
<evidence type="ECO:0000256" key="7">
    <source>
        <dbReference type="RuleBase" id="RU363032"/>
    </source>
</evidence>
<feature type="transmembrane region" description="Helical" evidence="7">
    <location>
        <begin position="136"/>
        <end position="157"/>
    </location>
</feature>
<protein>
    <submittedName>
        <fullName evidence="9">ABC transporter permease</fullName>
    </submittedName>
</protein>
<dbReference type="InterPro" id="IPR045621">
    <property type="entry name" value="BPD_transp_1_N"/>
</dbReference>
<feature type="transmembrane region" description="Helical" evidence="7">
    <location>
        <begin position="297"/>
        <end position="318"/>
    </location>
</feature>
<dbReference type="PANTHER" id="PTHR43376">
    <property type="entry name" value="OLIGOPEPTIDE TRANSPORT SYSTEM PERMEASE PROTEIN"/>
    <property type="match status" value="1"/>
</dbReference>
<reference evidence="9 10" key="1">
    <citation type="submission" date="2018-10" db="EMBL/GenBank/DDBJ databases">
        <title>Natronolimnobius sp. XQ-INN 246 isolated from Inner Mongolia Autonomous Region of China.</title>
        <authorList>
            <person name="Xue Q."/>
        </authorList>
    </citation>
    <scope>NUCLEOTIDE SEQUENCE [LARGE SCALE GENOMIC DNA]</scope>
    <source>
        <strain evidence="9 10">XQ-INN 246</strain>
    </source>
</reference>
<keyword evidence="3" id="KW-1003">Cell membrane</keyword>
<feature type="transmembrane region" description="Helical" evidence="7">
    <location>
        <begin position="101"/>
        <end position="124"/>
    </location>
</feature>
<keyword evidence="4 7" id="KW-0812">Transmembrane</keyword>
<dbReference type="InterPro" id="IPR035906">
    <property type="entry name" value="MetI-like_sf"/>
</dbReference>
<dbReference type="RefSeq" id="WP_141464085.1">
    <property type="nucleotide sequence ID" value="NZ_RBZW01000021.1"/>
</dbReference>
<dbReference type="Gene3D" id="1.10.3720.10">
    <property type="entry name" value="MetI-like"/>
    <property type="match status" value="1"/>
</dbReference>
<proteinExistence type="inferred from homology"/>
<accession>A0A4S3TPB9</accession>
<dbReference type="PANTHER" id="PTHR43376:SF1">
    <property type="entry name" value="OLIGOPEPTIDE TRANSPORT SYSTEM PERMEASE PROTEIN"/>
    <property type="match status" value="1"/>
</dbReference>
<evidence type="ECO:0000256" key="3">
    <source>
        <dbReference type="ARBA" id="ARBA00022475"/>
    </source>
</evidence>
<dbReference type="SUPFAM" id="SSF161098">
    <property type="entry name" value="MetI-like"/>
    <property type="match status" value="1"/>
</dbReference>
<comment type="similarity">
    <text evidence="7">Belongs to the binding-protein-dependent transport system permease family.</text>
</comment>
<evidence type="ECO:0000256" key="4">
    <source>
        <dbReference type="ARBA" id="ARBA00022692"/>
    </source>
</evidence>
<keyword evidence="6 7" id="KW-0472">Membrane</keyword>
<feature type="transmembrane region" description="Helical" evidence="7">
    <location>
        <begin position="12"/>
        <end position="32"/>
    </location>
</feature>
<evidence type="ECO:0000256" key="2">
    <source>
        <dbReference type="ARBA" id="ARBA00022448"/>
    </source>
</evidence>
<dbReference type="CDD" id="cd06261">
    <property type="entry name" value="TM_PBP2"/>
    <property type="match status" value="1"/>
</dbReference>
<dbReference type="Pfam" id="PF19300">
    <property type="entry name" value="BPD_transp_1_N"/>
    <property type="match status" value="1"/>
</dbReference>
<evidence type="ECO:0000256" key="5">
    <source>
        <dbReference type="ARBA" id="ARBA00022989"/>
    </source>
</evidence>
<dbReference type="Pfam" id="PF00528">
    <property type="entry name" value="BPD_transp_1"/>
    <property type="match status" value="1"/>
</dbReference>
<feature type="domain" description="ABC transmembrane type-1" evidence="8">
    <location>
        <begin position="97"/>
        <end position="311"/>
    </location>
</feature>